<dbReference type="GO" id="GO:0010133">
    <property type="term" value="P:L-proline catabolic process to L-glutamate"/>
    <property type="evidence" value="ECO:0007669"/>
    <property type="project" value="UniProtKB-UniPathway"/>
</dbReference>
<protein>
    <recommendedName>
        <fullName evidence="2">proline dehydrogenase</fullName>
        <ecNumber evidence="2">1.5.5.2</ecNumber>
    </recommendedName>
</protein>
<dbReference type="GO" id="GO:0000166">
    <property type="term" value="F:nucleotide binding"/>
    <property type="evidence" value="ECO:0007669"/>
    <property type="project" value="UniProtKB-KW"/>
</dbReference>
<evidence type="ECO:0000256" key="7">
    <source>
        <dbReference type="ARBA" id="ARBA00023062"/>
    </source>
</evidence>
<evidence type="ECO:0000256" key="8">
    <source>
        <dbReference type="ARBA" id="ARBA00048779"/>
    </source>
</evidence>
<dbReference type="STRING" id="1830138.SAMN05443507_102116"/>
<dbReference type="Pfam" id="PF01619">
    <property type="entry name" value="Pro_dh"/>
    <property type="match status" value="1"/>
</dbReference>
<comment type="cofactor">
    <cofactor evidence="10">
        <name>FAD</name>
        <dbReference type="ChEBI" id="CHEBI:57692"/>
    </cofactor>
    <text evidence="10">Binds 1 FAD per subunit.</text>
</comment>
<dbReference type="AlphaFoldDB" id="A0A1M6L6L7"/>
<evidence type="ECO:0000256" key="3">
    <source>
        <dbReference type="ARBA" id="ARBA00022630"/>
    </source>
</evidence>
<keyword evidence="5 10" id="KW-0274">FAD</keyword>
<evidence type="ECO:0000256" key="2">
    <source>
        <dbReference type="ARBA" id="ARBA00012695"/>
    </source>
</evidence>
<name>A0A1M6L6L7_9BACL</name>
<evidence type="ECO:0000313" key="13">
    <source>
        <dbReference type="Proteomes" id="UP000184016"/>
    </source>
</evidence>
<proteinExistence type="predicted"/>
<comment type="catalytic activity">
    <reaction evidence="8">
        <text>L-proline + a quinone = (S)-1-pyrroline-5-carboxylate + a quinol + H(+)</text>
        <dbReference type="Rhea" id="RHEA:23784"/>
        <dbReference type="ChEBI" id="CHEBI:15378"/>
        <dbReference type="ChEBI" id="CHEBI:17388"/>
        <dbReference type="ChEBI" id="CHEBI:24646"/>
        <dbReference type="ChEBI" id="CHEBI:60039"/>
        <dbReference type="ChEBI" id="CHEBI:132124"/>
        <dbReference type="EC" id="1.5.5.2"/>
    </reaction>
</comment>
<dbReference type="Proteomes" id="UP000184016">
    <property type="component" value="Unassembled WGS sequence"/>
</dbReference>
<feature type="binding site" evidence="10">
    <location>
        <begin position="185"/>
        <end position="187"/>
    </location>
    <ligand>
        <name>FAD</name>
        <dbReference type="ChEBI" id="CHEBI:57692"/>
    </ligand>
</feature>
<gene>
    <name evidence="12" type="ORF">SAMN05443507_102116</name>
</gene>
<dbReference type="OrthoDB" id="9773461at2"/>
<keyword evidence="4 10" id="KW-0547">Nucleotide-binding</keyword>
<dbReference type="Gene3D" id="3.20.20.220">
    <property type="match status" value="1"/>
</dbReference>
<keyword evidence="7" id="KW-0642">Proline metabolism</keyword>
<feature type="binding site" evidence="9">
    <location>
        <position position="287"/>
    </location>
    <ligand>
        <name>substrate</name>
    </ligand>
</feature>
<dbReference type="PANTHER" id="PTHR13914:SF0">
    <property type="entry name" value="PROLINE DEHYDROGENASE 1, MITOCHONDRIAL"/>
    <property type="match status" value="1"/>
</dbReference>
<evidence type="ECO:0000256" key="1">
    <source>
        <dbReference type="ARBA" id="ARBA00004739"/>
    </source>
</evidence>
<dbReference type="GO" id="GO:0004657">
    <property type="term" value="F:proline dehydrogenase activity"/>
    <property type="evidence" value="ECO:0007669"/>
    <property type="project" value="UniProtKB-EC"/>
</dbReference>
<evidence type="ECO:0000313" key="12">
    <source>
        <dbReference type="EMBL" id="SHJ66853.1"/>
    </source>
</evidence>
<feature type="binding site" evidence="9">
    <location>
        <position position="98"/>
    </location>
    <ligand>
        <name>substrate</name>
    </ligand>
</feature>
<keyword evidence="3" id="KW-0285">Flavoprotein</keyword>
<evidence type="ECO:0000256" key="9">
    <source>
        <dbReference type="PIRSR" id="PIRSR000196-1"/>
    </source>
</evidence>
<dbReference type="InterPro" id="IPR008219">
    <property type="entry name" value="PRODH_bac_arc"/>
</dbReference>
<comment type="pathway">
    <text evidence="1">Amino-acid degradation; L-proline degradation into L-glutamate; L-glutamate from L-proline: step 1/2.</text>
</comment>
<dbReference type="UniPathway" id="UPA00261">
    <property type="reaction ID" value="UER00373"/>
</dbReference>
<evidence type="ECO:0000256" key="6">
    <source>
        <dbReference type="ARBA" id="ARBA00023002"/>
    </source>
</evidence>
<evidence type="ECO:0000256" key="10">
    <source>
        <dbReference type="PIRSR" id="PIRSR000196-2"/>
    </source>
</evidence>
<dbReference type="PIRSF" id="PIRSF000196">
    <property type="entry name" value="Pro_dehydrog"/>
    <property type="match status" value="1"/>
</dbReference>
<dbReference type="EMBL" id="FRAF01000002">
    <property type="protein sequence ID" value="SHJ66853.1"/>
    <property type="molecule type" value="Genomic_DNA"/>
</dbReference>
<dbReference type="EC" id="1.5.5.2" evidence="2"/>
<evidence type="ECO:0000256" key="4">
    <source>
        <dbReference type="ARBA" id="ARBA00022741"/>
    </source>
</evidence>
<dbReference type="PANTHER" id="PTHR13914">
    <property type="entry name" value="PROLINE OXIDASE"/>
    <property type="match status" value="1"/>
</dbReference>
<organism evidence="12 13">
    <name type="scientific">Alicyclobacillus tolerans</name>
    <dbReference type="NCBI Taxonomy" id="90970"/>
    <lineage>
        <taxon>Bacteria</taxon>
        <taxon>Bacillati</taxon>
        <taxon>Bacillota</taxon>
        <taxon>Bacilli</taxon>
        <taxon>Bacillales</taxon>
        <taxon>Alicyclobacillaceae</taxon>
        <taxon>Alicyclobacillus</taxon>
    </lineage>
</organism>
<feature type="domain" description="Proline dehydrogenase" evidence="11">
    <location>
        <begin position="44"/>
        <end position="298"/>
    </location>
</feature>
<reference evidence="13" key="1">
    <citation type="submission" date="2016-11" db="EMBL/GenBank/DDBJ databases">
        <authorList>
            <person name="Varghese N."/>
            <person name="Submissions S."/>
        </authorList>
    </citation>
    <scope>NUCLEOTIDE SEQUENCE [LARGE SCALE GENOMIC DNA]</scope>
    <source>
        <strain evidence="13">USBA-503</strain>
    </source>
</reference>
<sequence>MEELLRAFFQALVKNQSANRWAQRYGHKLGAQRFVAGEQITDAIRVVRELNMRHMTATLDHLGEFVADEKEARKAADDCLQALEAIHQHQVKSTLSLKMTQLGLDISRELCMENMRKILDKALLYGIVVNIDMEDSARCQVTLDIFEELLSEYPNVMTVLQAYLYRSMDDLLRLASKGASLRIVKGAYKEPESVAYPEKADVDANYIKMVEAHLLSPGLTAIATHDEAIIEHCKSFIERHQISKDKYEFQMLYGIRVNLQQQLSDEGHPLRIYVPYGDDWYGYFMRRLAERPANVGFVLKGMFR</sequence>
<feature type="binding site" evidence="9">
    <location>
        <position position="286"/>
    </location>
    <ligand>
        <name>substrate</name>
    </ligand>
</feature>
<feature type="binding site" evidence="10">
    <location>
        <position position="133"/>
    </location>
    <ligand>
        <name>FAD</name>
        <dbReference type="ChEBI" id="CHEBI:57692"/>
    </ligand>
</feature>
<dbReference type="InterPro" id="IPR002872">
    <property type="entry name" value="Proline_DH_dom"/>
</dbReference>
<feature type="binding site" evidence="10">
    <location>
        <position position="199"/>
    </location>
    <ligand>
        <name>FAD</name>
        <dbReference type="ChEBI" id="CHEBI:57692"/>
    </ligand>
</feature>
<evidence type="ECO:0000259" key="11">
    <source>
        <dbReference type="Pfam" id="PF01619"/>
    </source>
</evidence>
<dbReference type="RefSeq" id="WP_072872868.1">
    <property type="nucleotide sequence ID" value="NZ_FRAF01000002.1"/>
</dbReference>
<dbReference type="InterPro" id="IPR015659">
    <property type="entry name" value="Proline_oxidase"/>
</dbReference>
<keyword evidence="6" id="KW-0560">Oxidoreductase</keyword>
<feature type="binding site" evidence="10">
    <location>
        <position position="161"/>
    </location>
    <ligand>
        <name>FAD</name>
        <dbReference type="ChEBI" id="CHEBI:57692"/>
    </ligand>
</feature>
<dbReference type="SUPFAM" id="SSF51730">
    <property type="entry name" value="FAD-linked oxidoreductase"/>
    <property type="match status" value="1"/>
</dbReference>
<accession>A0A1M6L6L7</accession>
<dbReference type="InterPro" id="IPR029041">
    <property type="entry name" value="FAD-linked_oxidoreductase-like"/>
</dbReference>
<feature type="binding site" evidence="10">
    <location>
        <begin position="224"/>
        <end position="225"/>
    </location>
    <ligand>
        <name>FAD</name>
        <dbReference type="ChEBI" id="CHEBI:57692"/>
    </ligand>
</feature>
<keyword evidence="13" id="KW-1185">Reference proteome</keyword>
<evidence type="ECO:0000256" key="5">
    <source>
        <dbReference type="ARBA" id="ARBA00022827"/>
    </source>
</evidence>